<protein>
    <submittedName>
        <fullName evidence="2">Uncharacterized protein</fullName>
    </submittedName>
</protein>
<dbReference type="Proteomes" id="UP001066276">
    <property type="component" value="Chromosome 2_1"/>
</dbReference>
<dbReference type="EMBL" id="JANPWB010000003">
    <property type="protein sequence ID" value="KAJ1201741.1"/>
    <property type="molecule type" value="Genomic_DNA"/>
</dbReference>
<accession>A0AAV7VLD8</accession>
<keyword evidence="3" id="KW-1185">Reference proteome</keyword>
<proteinExistence type="predicted"/>
<comment type="caution">
    <text evidence="2">The sequence shown here is derived from an EMBL/GenBank/DDBJ whole genome shotgun (WGS) entry which is preliminary data.</text>
</comment>
<name>A0AAV7VLD8_PLEWA</name>
<organism evidence="2 3">
    <name type="scientific">Pleurodeles waltl</name>
    <name type="common">Iberian ribbed newt</name>
    <dbReference type="NCBI Taxonomy" id="8319"/>
    <lineage>
        <taxon>Eukaryota</taxon>
        <taxon>Metazoa</taxon>
        <taxon>Chordata</taxon>
        <taxon>Craniata</taxon>
        <taxon>Vertebrata</taxon>
        <taxon>Euteleostomi</taxon>
        <taxon>Amphibia</taxon>
        <taxon>Batrachia</taxon>
        <taxon>Caudata</taxon>
        <taxon>Salamandroidea</taxon>
        <taxon>Salamandridae</taxon>
        <taxon>Pleurodelinae</taxon>
        <taxon>Pleurodeles</taxon>
    </lineage>
</organism>
<sequence length="140" mass="14674">MSGVAKDNAWVPRLCCGTGLPRAMELGAHGAPHPAPSSDSNDHCTAPRVLRATARDSSGTSSSKDLGAFGSKDISIQANVEGEEDVADKNMCVNNIKVRSLIGKAVSEAKYVPDVNNDIANTLSCSQRLRPRELVLGADA</sequence>
<evidence type="ECO:0000313" key="2">
    <source>
        <dbReference type="EMBL" id="KAJ1201741.1"/>
    </source>
</evidence>
<evidence type="ECO:0000256" key="1">
    <source>
        <dbReference type="SAM" id="MobiDB-lite"/>
    </source>
</evidence>
<feature type="compositionally biased region" description="Polar residues" evidence="1">
    <location>
        <begin position="55"/>
        <end position="64"/>
    </location>
</feature>
<dbReference type="AlphaFoldDB" id="A0AAV7VLD8"/>
<feature type="region of interest" description="Disordered" evidence="1">
    <location>
        <begin position="27"/>
        <end position="68"/>
    </location>
</feature>
<reference evidence="2" key="1">
    <citation type="journal article" date="2022" name="bioRxiv">
        <title>Sequencing and chromosome-scale assembly of the giantPleurodeles waltlgenome.</title>
        <authorList>
            <person name="Brown T."/>
            <person name="Elewa A."/>
            <person name="Iarovenko S."/>
            <person name="Subramanian E."/>
            <person name="Araus A.J."/>
            <person name="Petzold A."/>
            <person name="Susuki M."/>
            <person name="Suzuki K.-i.T."/>
            <person name="Hayashi T."/>
            <person name="Toyoda A."/>
            <person name="Oliveira C."/>
            <person name="Osipova E."/>
            <person name="Leigh N.D."/>
            <person name="Simon A."/>
            <person name="Yun M.H."/>
        </authorList>
    </citation>
    <scope>NUCLEOTIDE SEQUENCE</scope>
    <source>
        <strain evidence="2">20211129_DDA</strain>
        <tissue evidence="2">Liver</tissue>
    </source>
</reference>
<evidence type="ECO:0000313" key="3">
    <source>
        <dbReference type="Proteomes" id="UP001066276"/>
    </source>
</evidence>
<gene>
    <name evidence="2" type="ORF">NDU88_005547</name>
</gene>